<feature type="domain" description="Myb-like" evidence="12">
    <location>
        <begin position="54"/>
        <end position="103"/>
    </location>
</feature>
<feature type="region of interest" description="Disordered" evidence="11">
    <location>
        <begin position="268"/>
        <end position="298"/>
    </location>
</feature>
<sequence>MRVIIKGGVWKNTEDEILKAAISKYGKNQWARISSLLVRKTPKQCKARWYEWLDPSIKKTDWSKEEDEKLLHMAKLMPTQWRTIAPIVGRTATQCIERYQKLLDEAEAREHAEAGDDLGLAGTSGAEASAPSAEDVRRLRPGEIDPDPETKPARPDPIDMDEDEKEMLSEARARLANTQGKKAKRKARERALEDARRLALLQKRREMKAAGIVMRHKQKQKGMDYSAEIPFEKQPAIGFYDTSEEAARHFRAPVGKTVRELDLKKPIEDEATRRKRQREAEAKKAAAGAGGAFGGAKEEQIRRLREAEQISKRRKLALPQAQVGEAELEEIVKLGQAGEAAREMVLEGAGAESTGALLGEYSFLDQAKHARTPATAPQEDTVMREARNLRHMEAAQTPLLGDANRPLLDGTGTEGATPRRGIAATPNPLLTPAAHGRGGFDPSMSVRGGSVVGVGATPARSEMTAQTGFSGRPPLRTPLRDNLGLNTDDGGASSVMMLAGETPRSEKQARAAAKRELRMGLASLPAPKNEFDIVVDDEDDTAAREQEEREEEEALIAELGLTGEEDMADRDARLAKIRAERQRRELARRSQAVQRGLPRPPAVDAAHMRAFFAANPIAKDASAAARAQRLVDEEMARLIEDDCLVHPVAGSRQAGGAKSRLARLPDELVKAAREAVQRELAAGLGFPGANAETILRLTASTLEAEEEADELAGSEALRRLEAALAQTRNESVWHPDLQAWVSRADMSETDIKRGYAALLELAREAMGRYATSSGKEEKRLAKLLGGYQARSQALRTKAVEAFDELTQSTLAHEAYVRLEKEEHLSYTERIERLSEEVRRLEAKEAIAQRDFGQLDEERRGLREEIEEMRAQVDMLEAEALNEQALAEAEAEAEAAPAEE</sequence>
<evidence type="ECO:0000256" key="2">
    <source>
        <dbReference type="ARBA" id="ARBA00022664"/>
    </source>
</evidence>
<evidence type="ECO:0000256" key="5">
    <source>
        <dbReference type="ARBA" id="ARBA00023125"/>
    </source>
</evidence>
<comment type="similarity">
    <text evidence="1">Belongs to the CEF1 family.</text>
</comment>
<dbReference type="InterPro" id="IPR009057">
    <property type="entry name" value="Homeodomain-like_sf"/>
</dbReference>
<accession>A0AAN6G8S4</accession>
<keyword evidence="5" id="KW-0238">DNA-binding</keyword>
<evidence type="ECO:0000313" key="14">
    <source>
        <dbReference type="EMBL" id="KAK0527308.1"/>
    </source>
</evidence>
<dbReference type="InterPro" id="IPR017930">
    <property type="entry name" value="Myb_dom"/>
</dbReference>
<reference evidence="14" key="1">
    <citation type="journal article" date="2023" name="PhytoFront">
        <title>Draft Genome Resources of Seven Strains of Tilletia horrida, Causal Agent of Kernel Smut of Rice.</title>
        <authorList>
            <person name="Khanal S."/>
            <person name="Antony Babu S."/>
            <person name="Zhou X.G."/>
        </authorList>
    </citation>
    <scope>NUCLEOTIDE SEQUENCE</scope>
    <source>
        <strain evidence="14">TX3</strain>
    </source>
</reference>
<dbReference type="Pfam" id="PF13921">
    <property type="entry name" value="Myb_DNA-bind_6"/>
    <property type="match status" value="1"/>
</dbReference>
<dbReference type="GO" id="GO:0005681">
    <property type="term" value="C:spliceosomal complex"/>
    <property type="evidence" value="ECO:0007669"/>
    <property type="project" value="UniProtKB-KW"/>
</dbReference>
<feature type="coiled-coil region" evidence="10">
    <location>
        <begin position="535"/>
        <end position="562"/>
    </location>
</feature>
<evidence type="ECO:0000256" key="7">
    <source>
        <dbReference type="ARBA" id="ARBA00023242"/>
    </source>
</evidence>
<dbReference type="EMBL" id="JAPDMQ010000316">
    <property type="protein sequence ID" value="KAK0527308.1"/>
    <property type="molecule type" value="Genomic_DNA"/>
</dbReference>
<dbReference type="PANTHER" id="PTHR45885:SF1">
    <property type="entry name" value="CELL DIVISION CYCLE 5-LIKE PROTEIN"/>
    <property type="match status" value="1"/>
</dbReference>
<dbReference type="SMART" id="SM00717">
    <property type="entry name" value="SANT"/>
    <property type="match status" value="2"/>
</dbReference>
<dbReference type="CDD" id="cd11659">
    <property type="entry name" value="SANT_CDC5_II"/>
    <property type="match status" value="1"/>
</dbReference>
<evidence type="ECO:0000256" key="3">
    <source>
        <dbReference type="ARBA" id="ARBA00022728"/>
    </source>
</evidence>
<keyword evidence="6" id="KW-0508">mRNA splicing</keyword>
<keyword evidence="15" id="KW-1185">Reference proteome</keyword>
<dbReference type="FunFam" id="1.10.10.60:FF:000021">
    <property type="entry name" value="CDC5 cell division cycle 5-like"/>
    <property type="match status" value="1"/>
</dbReference>
<organism evidence="14 15">
    <name type="scientific">Tilletia horrida</name>
    <dbReference type="NCBI Taxonomy" id="155126"/>
    <lineage>
        <taxon>Eukaryota</taxon>
        <taxon>Fungi</taxon>
        <taxon>Dikarya</taxon>
        <taxon>Basidiomycota</taxon>
        <taxon>Ustilaginomycotina</taxon>
        <taxon>Exobasidiomycetes</taxon>
        <taxon>Tilletiales</taxon>
        <taxon>Tilletiaceae</taxon>
        <taxon>Tilletia</taxon>
    </lineage>
</organism>
<evidence type="ECO:0000259" key="13">
    <source>
        <dbReference type="PROSITE" id="PS51294"/>
    </source>
</evidence>
<feature type="domain" description="HTH myb-type" evidence="13">
    <location>
        <begin position="58"/>
        <end position="107"/>
    </location>
</feature>
<dbReference type="Pfam" id="PF11831">
    <property type="entry name" value="Myb_Cef"/>
    <property type="match status" value="1"/>
</dbReference>
<dbReference type="SUPFAM" id="SSF46689">
    <property type="entry name" value="Homeodomain-like"/>
    <property type="match status" value="1"/>
</dbReference>
<evidence type="ECO:0000256" key="11">
    <source>
        <dbReference type="SAM" id="MobiDB-lite"/>
    </source>
</evidence>
<feature type="domain" description="Myb-like" evidence="12">
    <location>
        <begin position="2"/>
        <end position="53"/>
    </location>
</feature>
<evidence type="ECO:0000256" key="8">
    <source>
        <dbReference type="ARBA" id="ARBA00034837"/>
    </source>
</evidence>
<comment type="caution">
    <text evidence="14">The sequence shown here is derived from an EMBL/GenBank/DDBJ whole genome shotgun (WGS) entry which is preliminary data.</text>
</comment>
<keyword evidence="4" id="KW-0677">Repeat</keyword>
<dbReference type="PROSITE" id="PS50090">
    <property type="entry name" value="MYB_LIKE"/>
    <property type="match status" value="2"/>
</dbReference>
<name>A0AAN6G8S4_9BASI</name>
<keyword evidence="7" id="KW-0539">Nucleus</keyword>
<dbReference type="InterPro" id="IPR021786">
    <property type="entry name" value="Cdc5p/Cef1_C"/>
</dbReference>
<dbReference type="PANTHER" id="PTHR45885">
    <property type="entry name" value="CELL DIVISION CYCLE 5-LIKE PROTEIN"/>
    <property type="match status" value="1"/>
</dbReference>
<dbReference type="Proteomes" id="UP001176521">
    <property type="component" value="Unassembled WGS sequence"/>
</dbReference>
<dbReference type="InterPro" id="IPR047240">
    <property type="entry name" value="SANT_CDC5L_II"/>
</dbReference>
<evidence type="ECO:0000256" key="1">
    <source>
        <dbReference type="ARBA" id="ARBA00010506"/>
    </source>
</evidence>
<evidence type="ECO:0000256" key="10">
    <source>
        <dbReference type="SAM" id="Coils"/>
    </source>
</evidence>
<evidence type="ECO:0000259" key="12">
    <source>
        <dbReference type="PROSITE" id="PS50090"/>
    </source>
</evidence>
<keyword evidence="3" id="KW-0747">Spliceosome</keyword>
<feature type="region of interest" description="Disordered" evidence="11">
    <location>
        <begin position="116"/>
        <end position="160"/>
    </location>
</feature>
<feature type="domain" description="HTH myb-type" evidence="13">
    <location>
        <begin position="2"/>
        <end position="57"/>
    </location>
</feature>
<evidence type="ECO:0000313" key="15">
    <source>
        <dbReference type="Proteomes" id="UP001176521"/>
    </source>
</evidence>
<dbReference type="InterPro" id="IPR047242">
    <property type="entry name" value="CDC5L/Cef1"/>
</dbReference>
<dbReference type="GO" id="GO:0000974">
    <property type="term" value="C:Prp19 complex"/>
    <property type="evidence" value="ECO:0007669"/>
    <property type="project" value="InterPro"/>
</dbReference>
<evidence type="ECO:0000256" key="6">
    <source>
        <dbReference type="ARBA" id="ARBA00023187"/>
    </source>
</evidence>
<dbReference type="Gene3D" id="1.10.10.60">
    <property type="entry name" value="Homeodomain-like"/>
    <property type="match status" value="2"/>
</dbReference>
<feature type="compositionally biased region" description="Basic and acidic residues" evidence="11">
    <location>
        <begin position="268"/>
        <end position="284"/>
    </location>
</feature>
<dbReference type="CDD" id="cd00167">
    <property type="entry name" value="SANT"/>
    <property type="match status" value="1"/>
</dbReference>
<keyword evidence="10" id="KW-0175">Coiled coil</keyword>
<dbReference type="GO" id="GO:0003677">
    <property type="term" value="F:DNA binding"/>
    <property type="evidence" value="ECO:0007669"/>
    <property type="project" value="UniProtKB-KW"/>
</dbReference>
<protein>
    <recommendedName>
        <fullName evidence="8">Pre-mRNA-splicing factor CEF1</fullName>
    </recommendedName>
    <alternativeName>
        <fullName evidence="9">Pre-mRNA-splicing factor cef1</fullName>
    </alternativeName>
</protein>
<proteinExistence type="inferred from homology"/>
<dbReference type="AlphaFoldDB" id="A0AAN6G8S4"/>
<dbReference type="PROSITE" id="PS51294">
    <property type="entry name" value="HTH_MYB"/>
    <property type="match status" value="2"/>
</dbReference>
<evidence type="ECO:0000256" key="9">
    <source>
        <dbReference type="ARBA" id="ARBA00069095"/>
    </source>
</evidence>
<gene>
    <name evidence="14" type="primary">CEF1</name>
    <name evidence="14" type="ORF">OC842_004916</name>
</gene>
<evidence type="ECO:0000256" key="4">
    <source>
        <dbReference type="ARBA" id="ARBA00022737"/>
    </source>
</evidence>
<keyword evidence="2" id="KW-0507">mRNA processing</keyword>
<dbReference type="InterPro" id="IPR001005">
    <property type="entry name" value="SANT/Myb"/>
</dbReference>
<dbReference type="GO" id="GO:0000398">
    <property type="term" value="P:mRNA splicing, via spliceosome"/>
    <property type="evidence" value="ECO:0007669"/>
    <property type="project" value="InterPro"/>
</dbReference>
<feature type="coiled-coil region" evidence="10">
    <location>
        <begin position="816"/>
        <end position="894"/>
    </location>
</feature>
<feature type="compositionally biased region" description="Basic and acidic residues" evidence="11">
    <location>
        <begin position="134"/>
        <end position="157"/>
    </location>
</feature>